<feature type="domain" description="HTH luxR-type" evidence="1">
    <location>
        <begin position="265"/>
        <end position="330"/>
    </location>
</feature>
<gene>
    <name evidence="2" type="ORF">ACTIVE_1764</name>
</gene>
<dbReference type="InterPro" id="IPR036388">
    <property type="entry name" value="WH-like_DNA-bd_sf"/>
</dbReference>
<reference evidence="2 3" key="1">
    <citation type="submission" date="2020-05" db="EMBL/GenBank/DDBJ databases">
        <title>Actinomadura verrucosospora NRRL-B18236 (PFL_A860) Genome sequencing and assembly.</title>
        <authorList>
            <person name="Samborskyy M."/>
        </authorList>
    </citation>
    <scope>NUCLEOTIDE SEQUENCE [LARGE SCALE GENOMIC DNA]</scope>
    <source>
        <strain evidence="2 3">NRRL:B18236</strain>
    </source>
</reference>
<dbReference type="PROSITE" id="PS50043">
    <property type="entry name" value="HTH_LUXR_2"/>
    <property type="match status" value="1"/>
</dbReference>
<sequence>MTRATEVIAKQLLEGIVREDLLTLYVRLLTADGCQHDGAVELLDGRQNIQRLIAAGMATYGPSGPDSSHRLVPNPVDVVLQQALTALARDVLADHERLFEGHRRMSHDLVSAASVTGSSSDQLARIVTDPDEIAELASILKHSAGREWLTVNQDVSHGPDFDLPDEAASHATATEAKHRAIYQSNNVEDPAARTKVEAIAQAGGEVRFLARTVMRMKIADEVVALIPLMLSVSTSALLIRSSVIVGALREYFELLWERAIPYAAPGRNTGDLTQEQLRILQLLVQDLSDEAVSDQVGTSLSTVRRRVSEIRAFLGAENRFQVGLEAVRRGLVG</sequence>
<dbReference type="EMBL" id="CP053892">
    <property type="protein sequence ID" value="QKG20128.1"/>
    <property type="molecule type" value="Genomic_DNA"/>
</dbReference>
<dbReference type="GO" id="GO:0006355">
    <property type="term" value="P:regulation of DNA-templated transcription"/>
    <property type="evidence" value="ECO:0007669"/>
    <property type="project" value="InterPro"/>
</dbReference>
<keyword evidence="3" id="KW-1185">Reference proteome</keyword>
<dbReference type="RefSeq" id="WP_173094590.1">
    <property type="nucleotide sequence ID" value="NZ_CP053892.1"/>
</dbReference>
<dbReference type="PANTHER" id="PTHR34293">
    <property type="entry name" value="HTH-TYPE TRANSCRIPTIONAL REGULATOR TRMBL2"/>
    <property type="match status" value="1"/>
</dbReference>
<protein>
    <submittedName>
        <fullName evidence="2">Regulatory protein</fullName>
    </submittedName>
</protein>
<evidence type="ECO:0000259" key="1">
    <source>
        <dbReference type="PROSITE" id="PS50043"/>
    </source>
</evidence>
<evidence type="ECO:0000313" key="2">
    <source>
        <dbReference type="EMBL" id="QKG20128.1"/>
    </source>
</evidence>
<name>A0A7D4AJD3_ACTVE</name>
<dbReference type="SMART" id="SM00421">
    <property type="entry name" value="HTH_LUXR"/>
    <property type="match status" value="1"/>
</dbReference>
<dbReference type="SUPFAM" id="SSF46894">
    <property type="entry name" value="C-terminal effector domain of the bipartite response regulators"/>
    <property type="match status" value="1"/>
</dbReference>
<dbReference type="InterPro" id="IPR000792">
    <property type="entry name" value="Tscrpt_reg_LuxR_C"/>
</dbReference>
<evidence type="ECO:0000313" key="3">
    <source>
        <dbReference type="Proteomes" id="UP000501240"/>
    </source>
</evidence>
<organism evidence="2 3">
    <name type="scientific">Actinomadura verrucosospora</name>
    <dbReference type="NCBI Taxonomy" id="46165"/>
    <lineage>
        <taxon>Bacteria</taxon>
        <taxon>Bacillati</taxon>
        <taxon>Actinomycetota</taxon>
        <taxon>Actinomycetes</taxon>
        <taxon>Streptosporangiales</taxon>
        <taxon>Thermomonosporaceae</taxon>
        <taxon>Actinomadura</taxon>
    </lineage>
</organism>
<proteinExistence type="predicted"/>
<dbReference type="Gene3D" id="1.10.10.10">
    <property type="entry name" value="Winged helix-like DNA-binding domain superfamily/Winged helix DNA-binding domain"/>
    <property type="match status" value="1"/>
</dbReference>
<dbReference type="PANTHER" id="PTHR34293:SF1">
    <property type="entry name" value="HTH-TYPE TRANSCRIPTIONAL REGULATOR TRMBL2"/>
    <property type="match status" value="1"/>
</dbReference>
<dbReference type="GO" id="GO:0003677">
    <property type="term" value="F:DNA binding"/>
    <property type="evidence" value="ECO:0007669"/>
    <property type="project" value="InterPro"/>
</dbReference>
<dbReference type="InterPro" id="IPR016032">
    <property type="entry name" value="Sig_transdc_resp-reg_C-effctor"/>
</dbReference>
<dbReference type="AlphaFoldDB" id="A0A7D4AJD3"/>
<dbReference type="InterPro" id="IPR051797">
    <property type="entry name" value="TrmB-like"/>
</dbReference>
<accession>A0A7D4AJD3</accession>
<dbReference type="Proteomes" id="UP000501240">
    <property type="component" value="Chromosome"/>
</dbReference>